<name>A0A0L7LU56_OPEBR</name>
<dbReference type="EMBL" id="JTDY01000075">
    <property type="protein sequence ID" value="KOB79013.1"/>
    <property type="molecule type" value="Genomic_DNA"/>
</dbReference>
<evidence type="ECO:0000313" key="3">
    <source>
        <dbReference type="Proteomes" id="UP000037510"/>
    </source>
</evidence>
<keyword evidence="3" id="KW-1185">Reference proteome</keyword>
<gene>
    <name evidence="2" type="ORF">OBRU01_00343</name>
</gene>
<evidence type="ECO:0000256" key="1">
    <source>
        <dbReference type="SAM" id="MobiDB-lite"/>
    </source>
</evidence>
<protein>
    <submittedName>
        <fullName evidence="2">L-alanine-DL-glutamate epimerase related enzymes of enolase superfamily</fullName>
    </submittedName>
</protein>
<proteinExistence type="predicted"/>
<dbReference type="AlphaFoldDB" id="A0A0L7LU56"/>
<feature type="compositionally biased region" description="Low complexity" evidence="1">
    <location>
        <begin position="10"/>
        <end position="28"/>
    </location>
</feature>
<evidence type="ECO:0000313" key="2">
    <source>
        <dbReference type="EMBL" id="KOB79013.1"/>
    </source>
</evidence>
<sequence>MDHSSGTLQSPSTYSESSKTTSSKSAASADKKTLSEDNVVSFIDLECHIQAERIKKILDEAIYKSKLALCLPNLVKEYTALSCVLSSQHMDDLVFIFEQYDNPMFSNSLMNVEALDDIKSLPFMLSPSHLPTDT</sequence>
<accession>A0A0L7LU56</accession>
<dbReference type="Proteomes" id="UP000037510">
    <property type="component" value="Unassembled WGS sequence"/>
</dbReference>
<organism evidence="2 3">
    <name type="scientific">Operophtera brumata</name>
    <name type="common">Winter moth</name>
    <name type="synonym">Phalaena brumata</name>
    <dbReference type="NCBI Taxonomy" id="104452"/>
    <lineage>
        <taxon>Eukaryota</taxon>
        <taxon>Metazoa</taxon>
        <taxon>Ecdysozoa</taxon>
        <taxon>Arthropoda</taxon>
        <taxon>Hexapoda</taxon>
        <taxon>Insecta</taxon>
        <taxon>Pterygota</taxon>
        <taxon>Neoptera</taxon>
        <taxon>Endopterygota</taxon>
        <taxon>Lepidoptera</taxon>
        <taxon>Glossata</taxon>
        <taxon>Ditrysia</taxon>
        <taxon>Geometroidea</taxon>
        <taxon>Geometridae</taxon>
        <taxon>Larentiinae</taxon>
        <taxon>Operophtera</taxon>
    </lineage>
</organism>
<feature type="region of interest" description="Disordered" evidence="1">
    <location>
        <begin position="1"/>
        <end position="33"/>
    </location>
</feature>
<comment type="caution">
    <text evidence="2">The sequence shown here is derived from an EMBL/GenBank/DDBJ whole genome shotgun (WGS) entry which is preliminary data.</text>
</comment>
<reference evidence="2 3" key="1">
    <citation type="journal article" date="2015" name="Genome Biol. Evol.">
        <title>The genome of winter moth (Operophtera brumata) provides a genomic perspective on sexual dimorphism and phenology.</title>
        <authorList>
            <person name="Derks M.F."/>
            <person name="Smit S."/>
            <person name="Salis L."/>
            <person name="Schijlen E."/>
            <person name="Bossers A."/>
            <person name="Mateman C."/>
            <person name="Pijl A.S."/>
            <person name="de Ridder D."/>
            <person name="Groenen M.A."/>
            <person name="Visser M.E."/>
            <person name="Megens H.J."/>
        </authorList>
    </citation>
    <scope>NUCLEOTIDE SEQUENCE [LARGE SCALE GENOMIC DNA]</scope>
    <source>
        <strain evidence="2">WM2013NL</strain>
        <tissue evidence="2">Head and thorax</tissue>
    </source>
</reference>